<protein>
    <submittedName>
        <fullName evidence="1">Uncharacterized protein</fullName>
    </submittedName>
</protein>
<evidence type="ECO:0000313" key="1">
    <source>
        <dbReference type="EMBL" id="KOS36481.1"/>
    </source>
</evidence>
<dbReference type="AlphaFoldDB" id="A0A0M8NXQ7"/>
<evidence type="ECO:0000313" key="2">
    <source>
        <dbReference type="Proteomes" id="UP000037696"/>
    </source>
</evidence>
<dbReference type="Proteomes" id="UP000037696">
    <property type="component" value="Unassembled WGS sequence"/>
</dbReference>
<comment type="caution">
    <text evidence="1">The sequence shown here is derived from an EMBL/GenBank/DDBJ whole genome shotgun (WGS) entry which is preliminary data.</text>
</comment>
<keyword evidence="2" id="KW-1185">Reference proteome</keyword>
<sequence>MLHTPPRFTSRYNKLPTKQQSHPVISSLLTILPKFQMLRVSLSYIYESAVPGSVLEFWSFAPSAAG</sequence>
<accession>A0A0M8NXQ7</accession>
<proteinExistence type="predicted"/>
<reference evidence="1 2" key="1">
    <citation type="submission" date="2015-08" db="EMBL/GenBank/DDBJ databases">
        <title>Genome sequencing of Penicillium nordicum.</title>
        <authorList>
            <person name="Nguyen H.D."/>
            <person name="Seifert K.A."/>
        </authorList>
    </citation>
    <scope>NUCLEOTIDE SEQUENCE [LARGE SCALE GENOMIC DNA]</scope>
    <source>
        <strain evidence="1 2">DAOMC 185683</strain>
    </source>
</reference>
<organism evidence="1 2">
    <name type="scientific">Penicillium nordicum</name>
    <dbReference type="NCBI Taxonomy" id="229535"/>
    <lineage>
        <taxon>Eukaryota</taxon>
        <taxon>Fungi</taxon>
        <taxon>Dikarya</taxon>
        <taxon>Ascomycota</taxon>
        <taxon>Pezizomycotina</taxon>
        <taxon>Eurotiomycetes</taxon>
        <taxon>Eurotiomycetidae</taxon>
        <taxon>Eurotiales</taxon>
        <taxon>Aspergillaceae</taxon>
        <taxon>Penicillium</taxon>
    </lineage>
</organism>
<name>A0A0M8NXQ7_9EURO</name>
<gene>
    <name evidence="1" type="ORF">ACN38_g12773</name>
</gene>
<dbReference type="EMBL" id="LHQQ01000447">
    <property type="protein sequence ID" value="KOS36481.1"/>
    <property type="molecule type" value="Genomic_DNA"/>
</dbReference>